<accession>A0ABR1AFB9</accession>
<evidence type="ECO:0000313" key="2">
    <source>
        <dbReference type="Proteomes" id="UP001359485"/>
    </source>
</evidence>
<dbReference type="Proteomes" id="UP001359485">
    <property type="component" value="Unassembled WGS sequence"/>
</dbReference>
<name>A0ABR1AFB9_POLSC</name>
<evidence type="ECO:0000313" key="1">
    <source>
        <dbReference type="EMBL" id="KAK6618191.1"/>
    </source>
</evidence>
<sequence length="173" mass="19271">MDVPPSTDGTGTAIVWSHASLVKQSTPYAVSFSLTGEPGWCYTRQNVPWYKIRSLLWDSPTNDVSGAEPKAGIPCYEVIFGPPLPTVLLTPSLSYLSVILFIAKIPAQVSVGKVDRRVPVRDFLGHLCYGKQQQIVYRTEYNLIMQQKSKMSAEDHSNFVCIRSKLSTGEKFQ</sequence>
<dbReference type="EMBL" id="JAWJWF010000050">
    <property type="protein sequence ID" value="KAK6618191.1"/>
    <property type="molecule type" value="Genomic_DNA"/>
</dbReference>
<comment type="caution">
    <text evidence="1">The sequence shown here is derived from an EMBL/GenBank/DDBJ whole genome shotgun (WGS) entry which is preliminary data.</text>
</comment>
<proteinExistence type="predicted"/>
<keyword evidence="2" id="KW-1185">Reference proteome</keyword>
<organism evidence="1 2">
    <name type="scientific">Polyplax serrata</name>
    <name type="common">Common mouse louse</name>
    <dbReference type="NCBI Taxonomy" id="468196"/>
    <lineage>
        <taxon>Eukaryota</taxon>
        <taxon>Metazoa</taxon>
        <taxon>Ecdysozoa</taxon>
        <taxon>Arthropoda</taxon>
        <taxon>Hexapoda</taxon>
        <taxon>Insecta</taxon>
        <taxon>Pterygota</taxon>
        <taxon>Neoptera</taxon>
        <taxon>Paraneoptera</taxon>
        <taxon>Psocodea</taxon>
        <taxon>Troctomorpha</taxon>
        <taxon>Phthiraptera</taxon>
        <taxon>Anoplura</taxon>
        <taxon>Polyplacidae</taxon>
        <taxon>Polyplax</taxon>
    </lineage>
</organism>
<reference evidence="1 2" key="1">
    <citation type="submission" date="2023-09" db="EMBL/GenBank/DDBJ databases">
        <title>Genomes of two closely related lineages of the louse Polyplax serrata with different host specificities.</title>
        <authorList>
            <person name="Martinu J."/>
            <person name="Tarabai H."/>
            <person name="Stefka J."/>
            <person name="Hypsa V."/>
        </authorList>
    </citation>
    <scope>NUCLEOTIDE SEQUENCE [LARGE SCALE GENOMIC DNA]</scope>
    <source>
        <strain evidence="1">98ZLc_SE</strain>
    </source>
</reference>
<gene>
    <name evidence="1" type="ORF">RUM44_002642</name>
</gene>
<protein>
    <submittedName>
        <fullName evidence="1">Uncharacterized protein</fullName>
    </submittedName>
</protein>